<dbReference type="InterPro" id="IPR046336">
    <property type="entry name" value="Lon_prtase_N_sf"/>
</dbReference>
<comment type="caution">
    <text evidence="3">The sequence shown here is derived from an EMBL/GenBank/DDBJ whole genome shotgun (WGS) entry which is preliminary data.</text>
</comment>
<dbReference type="InterPro" id="IPR015947">
    <property type="entry name" value="PUA-like_sf"/>
</dbReference>
<evidence type="ECO:0000313" key="4">
    <source>
        <dbReference type="Proteomes" id="UP000494165"/>
    </source>
</evidence>
<dbReference type="SMART" id="SM00464">
    <property type="entry name" value="LON"/>
    <property type="match status" value="1"/>
</dbReference>
<evidence type="ECO:0008006" key="5">
    <source>
        <dbReference type="Google" id="ProtNLM"/>
    </source>
</evidence>
<sequence length="446" mass="50214">MWRISRCCRSAEFVFNSNVKVAMDLDSDESDDSQIIDDDVVSSHSNYSSDGLNGFAADMDEIVESVQVSSNAKAFDINIAGRHEYLGNNLDAVSGFTFYEENSVQKIPVMKHQTVSFPGQKMPFNLIHQSLIAMVMSVMEGDKTFGLVAELDHYNESVKGCIGVTFQVMNCSPVTQGRCQLTGMCRQRFKIIEATKNNEHVLSATVRILSDKLIVPFYASMVSNSRDRTKCSSRRKLNASIRTPWPTFVYEQYSADKLVESIHAQLMELCHGREEQTKAPSDPLILSYWVAQNLPLIDQQRTFLLNLDCPVQRLRWELHFMAKCSRICCCTCGMEVSNTNSVFSMNTDGPQGAYVNPDGYMHDTLTVHSADNLMSRGLPTERFSWFPGYKWICVFCISCLAHIGWRFDSAGDCLPPCFWGLTRKALITMPGHDIDIESGSELRPII</sequence>
<dbReference type="CDD" id="cd15777">
    <property type="entry name" value="CRBN_C_like"/>
    <property type="match status" value="1"/>
</dbReference>
<dbReference type="InterPro" id="IPR003111">
    <property type="entry name" value="Lon_prtase_N"/>
</dbReference>
<dbReference type="Gene3D" id="1.20.58.1480">
    <property type="match status" value="1"/>
</dbReference>
<dbReference type="PANTHER" id="PTHR46732:SF8">
    <property type="entry name" value="ATP-DEPENDENT PROTEASE LA (LON) DOMAIN PROTEIN"/>
    <property type="match status" value="1"/>
</dbReference>
<evidence type="ECO:0000259" key="2">
    <source>
        <dbReference type="PROSITE" id="PS51788"/>
    </source>
</evidence>
<evidence type="ECO:0000313" key="3">
    <source>
        <dbReference type="EMBL" id="CAB3377672.1"/>
    </source>
</evidence>
<dbReference type="Pfam" id="PF02190">
    <property type="entry name" value="LON_substr_bdg"/>
    <property type="match status" value="1"/>
</dbReference>
<dbReference type="OrthoDB" id="267517at2759"/>
<dbReference type="FunFam" id="2.170.150.20:FF:000007">
    <property type="entry name" value="Protein cereblon"/>
    <property type="match status" value="1"/>
</dbReference>
<organism evidence="3 4">
    <name type="scientific">Cloeon dipterum</name>
    <dbReference type="NCBI Taxonomy" id="197152"/>
    <lineage>
        <taxon>Eukaryota</taxon>
        <taxon>Metazoa</taxon>
        <taxon>Ecdysozoa</taxon>
        <taxon>Arthropoda</taxon>
        <taxon>Hexapoda</taxon>
        <taxon>Insecta</taxon>
        <taxon>Pterygota</taxon>
        <taxon>Palaeoptera</taxon>
        <taxon>Ephemeroptera</taxon>
        <taxon>Pisciforma</taxon>
        <taxon>Baetidae</taxon>
        <taxon>Cloeon</taxon>
    </lineage>
</organism>
<gene>
    <name evidence="3" type="ORF">CLODIP_2_CD13647</name>
</gene>
<dbReference type="PROSITE" id="PS51788">
    <property type="entry name" value="CULT"/>
    <property type="match status" value="1"/>
</dbReference>
<protein>
    <recommendedName>
        <fullName evidence="5">Protein cereblon</fullName>
    </recommendedName>
</protein>
<dbReference type="Proteomes" id="UP000494165">
    <property type="component" value="Unassembled WGS sequence"/>
</dbReference>
<accession>A0A8S1D485</accession>
<dbReference type="InterPro" id="IPR034750">
    <property type="entry name" value="CULT"/>
</dbReference>
<evidence type="ECO:0000259" key="1">
    <source>
        <dbReference type="PROSITE" id="PS51787"/>
    </source>
</evidence>
<name>A0A8S1D485_9INSE</name>
<dbReference type="Gene3D" id="2.30.130.40">
    <property type="entry name" value="LON domain-like"/>
    <property type="match status" value="1"/>
</dbReference>
<keyword evidence="4" id="KW-1185">Reference proteome</keyword>
<reference evidence="3 4" key="1">
    <citation type="submission" date="2020-04" db="EMBL/GenBank/DDBJ databases">
        <authorList>
            <person name="Alioto T."/>
            <person name="Alioto T."/>
            <person name="Gomez Garrido J."/>
        </authorList>
    </citation>
    <scope>NUCLEOTIDE SEQUENCE [LARGE SCALE GENOMIC DNA]</scope>
</reference>
<dbReference type="PROSITE" id="PS51787">
    <property type="entry name" value="LON_N"/>
    <property type="match status" value="1"/>
</dbReference>
<feature type="domain" description="Lon N-terminal" evidence="1">
    <location>
        <begin position="104"/>
        <end position="325"/>
    </location>
</feature>
<dbReference type="AlphaFoldDB" id="A0A8S1D485"/>
<dbReference type="EMBL" id="CADEPI010000149">
    <property type="protein sequence ID" value="CAB3377672.1"/>
    <property type="molecule type" value="Genomic_DNA"/>
</dbReference>
<dbReference type="SUPFAM" id="SSF88697">
    <property type="entry name" value="PUA domain-like"/>
    <property type="match status" value="1"/>
</dbReference>
<dbReference type="Gene3D" id="2.170.150.20">
    <property type="entry name" value="Peptide methionine sulfoxide reductase"/>
    <property type="match status" value="1"/>
</dbReference>
<proteinExistence type="predicted"/>
<feature type="domain" description="CULT" evidence="2">
    <location>
        <begin position="324"/>
        <end position="430"/>
    </location>
</feature>
<dbReference type="PANTHER" id="PTHR46732">
    <property type="entry name" value="ATP-DEPENDENT PROTEASE LA (LON) DOMAIN PROTEIN"/>
    <property type="match status" value="1"/>
</dbReference>